<evidence type="ECO:0000256" key="1">
    <source>
        <dbReference type="SAM" id="MobiDB-lite"/>
    </source>
</evidence>
<dbReference type="AlphaFoldDB" id="A0A6J8BQ10"/>
<protein>
    <submittedName>
        <fullName evidence="2">Uncharacterized protein</fullName>
    </submittedName>
</protein>
<evidence type="ECO:0000313" key="3">
    <source>
        <dbReference type="Proteomes" id="UP000507470"/>
    </source>
</evidence>
<sequence>MNEKSLKKALLKKSSSPYPERKKRPRLKFAWNREQAVDYDNCKQIDIFIQDVIEKAKEDYLNTYSQQNGQCMDENVPEDEECSKSIRFQVDERFTKSDHCCGQDDVSCKENISKGKTTENNKGSLAQETVEMKELGKTSYNGERKPLIDKKKVNINAVQTETYAHGF</sequence>
<keyword evidence="3" id="KW-1185">Reference proteome</keyword>
<dbReference type="Proteomes" id="UP000507470">
    <property type="component" value="Unassembled WGS sequence"/>
</dbReference>
<feature type="region of interest" description="Disordered" evidence="1">
    <location>
        <begin position="1"/>
        <end position="24"/>
    </location>
</feature>
<name>A0A6J8BQ10_MYTCO</name>
<reference evidence="2 3" key="1">
    <citation type="submission" date="2020-06" db="EMBL/GenBank/DDBJ databases">
        <authorList>
            <person name="Li R."/>
            <person name="Bekaert M."/>
        </authorList>
    </citation>
    <scope>NUCLEOTIDE SEQUENCE [LARGE SCALE GENOMIC DNA]</scope>
    <source>
        <strain evidence="3">wild</strain>
    </source>
</reference>
<proteinExistence type="predicted"/>
<dbReference type="EMBL" id="CACVKT020003654">
    <property type="protein sequence ID" value="CAC5384849.1"/>
    <property type="molecule type" value="Genomic_DNA"/>
</dbReference>
<organism evidence="2 3">
    <name type="scientific">Mytilus coruscus</name>
    <name type="common">Sea mussel</name>
    <dbReference type="NCBI Taxonomy" id="42192"/>
    <lineage>
        <taxon>Eukaryota</taxon>
        <taxon>Metazoa</taxon>
        <taxon>Spiralia</taxon>
        <taxon>Lophotrochozoa</taxon>
        <taxon>Mollusca</taxon>
        <taxon>Bivalvia</taxon>
        <taxon>Autobranchia</taxon>
        <taxon>Pteriomorphia</taxon>
        <taxon>Mytilida</taxon>
        <taxon>Mytiloidea</taxon>
        <taxon>Mytilidae</taxon>
        <taxon>Mytilinae</taxon>
        <taxon>Mytilus</taxon>
    </lineage>
</organism>
<gene>
    <name evidence="2" type="ORF">MCOR_20456</name>
</gene>
<evidence type="ECO:0000313" key="2">
    <source>
        <dbReference type="EMBL" id="CAC5384849.1"/>
    </source>
</evidence>
<accession>A0A6J8BQ10</accession>
<dbReference type="OrthoDB" id="6078540at2759"/>